<dbReference type="Proteomes" id="UP001233172">
    <property type="component" value="Unassembled WGS sequence"/>
</dbReference>
<dbReference type="InterPro" id="IPR022683">
    <property type="entry name" value="Calpain_III"/>
</dbReference>
<dbReference type="Pfam" id="PF01067">
    <property type="entry name" value="Calpain_III"/>
    <property type="match status" value="1"/>
</dbReference>
<dbReference type="GO" id="GO:0005737">
    <property type="term" value="C:cytoplasm"/>
    <property type="evidence" value="ECO:0007669"/>
    <property type="project" value="TreeGrafter"/>
</dbReference>
<dbReference type="GO" id="GO:0006508">
    <property type="term" value="P:proteolysis"/>
    <property type="evidence" value="ECO:0007669"/>
    <property type="project" value="UniProtKB-KW"/>
</dbReference>
<evidence type="ECO:0000256" key="6">
    <source>
        <dbReference type="PROSITE-ProRule" id="PRU00239"/>
    </source>
</evidence>
<dbReference type="SMART" id="SM00720">
    <property type="entry name" value="calpain_III"/>
    <property type="match status" value="1"/>
</dbReference>
<proteinExistence type="inferred from homology"/>
<feature type="domain" description="Calpain catalytic" evidence="8">
    <location>
        <begin position="23"/>
        <end position="350"/>
    </location>
</feature>
<comment type="caution">
    <text evidence="9">The sequence shown here is derived from an EMBL/GenBank/DDBJ whole genome shotgun (WGS) entry which is preliminary data.</text>
</comment>
<dbReference type="SMART" id="SM00239">
    <property type="entry name" value="C2"/>
    <property type="match status" value="1"/>
</dbReference>
<name>A0AAD8FGC9_BIOPF</name>
<keyword evidence="10" id="KW-1185">Reference proteome</keyword>
<gene>
    <name evidence="9" type="ORF">Bpfe_008627</name>
</gene>
<dbReference type="InterPro" id="IPR022682">
    <property type="entry name" value="Calpain_domain_III"/>
</dbReference>
<dbReference type="Gene3D" id="2.60.40.150">
    <property type="entry name" value="C2 domain"/>
    <property type="match status" value="1"/>
</dbReference>
<sequence>MVVNFRSQNYSKIKKSCLEKGVLFEDVEFPANEKSLYFDKVDPDILWKRPKELCKVPRLVVDGATCDDLVTGEIKSTWFITACTALAHEPKLWNKTYLRYLATQDIRIMRIVIPDIKNQEFSDTSPYAGIFRFNFWRFGQWIEVVIDDRLPTKEGQLIFIHSNQKNEFWSALLEKAYAKLFGDYQSMSSGQTSDALVDFTGGLAELLDLESYDLDNENIKKMLFKKLEAAYEKKSLMTCVIEVADDEIGEDGPEGLVLGQGYIITLVKTFEIQKTLRKSFGETLRLIRLFNPWSGREWTGPWSDESDQIKRLSLQEWERMGIQFRKEGEFCMEFDDFLNYFTKVDICHFVNTNFFTLKKSWYETLFFGEWSISGRNGGNDPEIQSFLANPQYMFDLPTIDSVMISVEQEDVTQTRVAIRENKNNIGFFIYKVESNREYRLHLLEEQVFQSDFLYLRNVFGSCILNKGRYVIFPCCEQPPGASAVGLFLLRFYSTCRVSSKELKLDCPAANCCSSYKLVTTVVVKNAEGLQMPPSEKGTLDPFVVVKCEGTKARSDVLHNEPNPTFNFKCTFYRKKPNYSIFIEVYCKKTVFDVFLGEARIDMTDLSKDEESCDEKTQNAENGEERNLQLYAKQRRGSFPRENPGKLFVFFRSSNDLQAL</sequence>
<comment type="caution">
    <text evidence="6">Lacks conserved residue(s) required for the propagation of feature annotation.</text>
</comment>
<dbReference type="AlphaFoldDB" id="A0AAD8FGC9"/>
<dbReference type="SUPFAM" id="SSF49758">
    <property type="entry name" value="Calpain large subunit, middle domain (domain III)"/>
    <property type="match status" value="1"/>
</dbReference>
<keyword evidence="4" id="KW-0788">Thiol protease</keyword>
<dbReference type="PRINTS" id="PR00704">
    <property type="entry name" value="CALPAIN"/>
</dbReference>
<evidence type="ECO:0000256" key="3">
    <source>
        <dbReference type="ARBA" id="ARBA00022801"/>
    </source>
</evidence>
<protein>
    <submittedName>
        <fullName evidence="9">Calpain-5</fullName>
    </submittedName>
</protein>
<dbReference type="Pfam" id="PF00168">
    <property type="entry name" value="C2"/>
    <property type="match status" value="1"/>
</dbReference>
<dbReference type="InterPro" id="IPR038765">
    <property type="entry name" value="Papain-like_cys_pep_sf"/>
</dbReference>
<dbReference type="PROSITE" id="PS50203">
    <property type="entry name" value="CALPAIN_CAT"/>
    <property type="match status" value="1"/>
</dbReference>
<dbReference type="SUPFAM" id="SSF54001">
    <property type="entry name" value="Cysteine proteinases"/>
    <property type="match status" value="1"/>
</dbReference>
<dbReference type="Gene3D" id="3.90.70.10">
    <property type="entry name" value="Cysteine proteinases"/>
    <property type="match status" value="1"/>
</dbReference>
<evidence type="ECO:0000259" key="7">
    <source>
        <dbReference type="PROSITE" id="PS50004"/>
    </source>
</evidence>
<dbReference type="InterPro" id="IPR036213">
    <property type="entry name" value="Calpain_III_sf"/>
</dbReference>
<keyword evidence="3" id="KW-0378">Hydrolase</keyword>
<evidence type="ECO:0000313" key="10">
    <source>
        <dbReference type="Proteomes" id="UP001233172"/>
    </source>
</evidence>
<dbReference type="EMBL" id="JASAOG010000027">
    <property type="protein sequence ID" value="KAK0062134.1"/>
    <property type="molecule type" value="Genomic_DNA"/>
</dbReference>
<feature type="domain" description="C2" evidence="7">
    <location>
        <begin position="496"/>
        <end position="616"/>
    </location>
</feature>
<evidence type="ECO:0000256" key="5">
    <source>
        <dbReference type="PIRSR" id="PIRSR622684-1"/>
    </source>
</evidence>
<dbReference type="SUPFAM" id="SSF49562">
    <property type="entry name" value="C2 domain (Calcium/lipid-binding domain, CaLB)"/>
    <property type="match status" value="1"/>
</dbReference>
<dbReference type="PROSITE" id="PS50004">
    <property type="entry name" value="C2"/>
    <property type="match status" value="1"/>
</dbReference>
<dbReference type="PANTHER" id="PTHR10183">
    <property type="entry name" value="CALPAIN"/>
    <property type="match status" value="1"/>
</dbReference>
<dbReference type="InterPro" id="IPR035892">
    <property type="entry name" value="C2_domain_sf"/>
</dbReference>
<evidence type="ECO:0000259" key="8">
    <source>
        <dbReference type="PROSITE" id="PS50203"/>
    </source>
</evidence>
<dbReference type="GO" id="GO:0004198">
    <property type="term" value="F:calcium-dependent cysteine-type endopeptidase activity"/>
    <property type="evidence" value="ECO:0007669"/>
    <property type="project" value="InterPro"/>
</dbReference>
<dbReference type="CDD" id="cd00044">
    <property type="entry name" value="CysPc"/>
    <property type="match status" value="1"/>
</dbReference>
<feature type="active site" evidence="5">
    <location>
        <position position="291"/>
    </location>
</feature>
<evidence type="ECO:0000256" key="4">
    <source>
        <dbReference type="ARBA" id="ARBA00022807"/>
    </source>
</evidence>
<dbReference type="Gene3D" id="2.60.120.380">
    <property type="match status" value="1"/>
</dbReference>
<accession>A0AAD8FGC9</accession>
<dbReference type="SMART" id="SM00230">
    <property type="entry name" value="CysPc"/>
    <property type="match status" value="1"/>
</dbReference>
<reference evidence="9" key="1">
    <citation type="journal article" date="2023" name="PLoS Negl. Trop. Dis.">
        <title>A genome sequence for Biomphalaria pfeifferi, the major vector snail for the human-infecting parasite Schistosoma mansoni.</title>
        <authorList>
            <person name="Bu L."/>
            <person name="Lu L."/>
            <person name="Laidemitt M.R."/>
            <person name="Zhang S.M."/>
            <person name="Mutuku M."/>
            <person name="Mkoji G."/>
            <person name="Steinauer M."/>
            <person name="Loker E.S."/>
        </authorList>
    </citation>
    <scope>NUCLEOTIDE SEQUENCE</scope>
    <source>
        <strain evidence="9">KasaAsao</strain>
    </source>
</reference>
<dbReference type="InterPro" id="IPR000008">
    <property type="entry name" value="C2_dom"/>
</dbReference>
<dbReference type="Pfam" id="PF00648">
    <property type="entry name" value="Peptidase_C2"/>
    <property type="match status" value="1"/>
</dbReference>
<dbReference type="InterPro" id="IPR022684">
    <property type="entry name" value="Calpain_cysteine_protease"/>
</dbReference>
<evidence type="ECO:0000256" key="1">
    <source>
        <dbReference type="ARBA" id="ARBA00007623"/>
    </source>
</evidence>
<comment type="similarity">
    <text evidence="1">Belongs to the peptidase C2 family.</text>
</comment>
<reference evidence="9" key="2">
    <citation type="submission" date="2023-04" db="EMBL/GenBank/DDBJ databases">
        <authorList>
            <person name="Bu L."/>
            <person name="Lu L."/>
            <person name="Laidemitt M.R."/>
            <person name="Zhang S.M."/>
            <person name="Mutuku M."/>
            <person name="Mkoji G."/>
            <person name="Steinauer M."/>
            <person name="Loker E.S."/>
        </authorList>
    </citation>
    <scope>NUCLEOTIDE SEQUENCE</scope>
    <source>
        <strain evidence="9">KasaAsao</strain>
        <tissue evidence="9">Whole Snail</tissue>
    </source>
</reference>
<organism evidence="9 10">
    <name type="scientific">Biomphalaria pfeifferi</name>
    <name type="common">Bloodfluke planorb</name>
    <name type="synonym">Freshwater snail</name>
    <dbReference type="NCBI Taxonomy" id="112525"/>
    <lineage>
        <taxon>Eukaryota</taxon>
        <taxon>Metazoa</taxon>
        <taxon>Spiralia</taxon>
        <taxon>Lophotrochozoa</taxon>
        <taxon>Mollusca</taxon>
        <taxon>Gastropoda</taxon>
        <taxon>Heterobranchia</taxon>
        <taxon>Euthyneura</taxon>
        <taxon>Panpulmonata</taxon>
        <taxon>Hygrophila</taxon>
        <taxon>Lymnaeoidea</taxon>
        <taxon>Planorbidae</taxon>
        <taxon>Biomphalaria</taxon>
    </lineage>
</organism>
<evidence type="ECO:0000313" key="9">
    <source>
        <dbReference type="EMBL" id="KAK0062134.1"/>
    </source>
</evidence>
<evidence type="ECO:0000256" key="2">
    <source>
        <dbReference type="ARBA" id="ARBA00022670"/>
    </source>
</evidence>
<keyword evidence="2" id="KW-0645">Protease</keyword>
<dbReference type="InterPro" id="IPR001300">
    <property type="entry name" value="Peptidase_C2_calpain_cat"/>
</dbReference>
<dbReference type="PANTHER" id="PTHR10183:SF379">
    <property type="entry name" value="CALPAIN-5"/>
    <property type="match status" value="1"/>
</dbReference>